<dbReference type="Proteomes" id="UP000204221">
    <property type="component" value="Chromosome"/>
</dbReference>
<evidence type="ECO:0000313" key="2">
    <source>
        <dbReference type="EMBL" id="ASO20774.1"/>
    </source>
</evidence>
<dbReference type="PANTHER" id="PTHR40763:SF5">
    <property type="entry name" value="MEMBRANE PROTEIN"/>
    <property type="match status" value="1"/>
</dbReference>
<dbReference type="AlphaFoldDB" id="A0A221W4S9"/>
<feature type="region of interest" description="Disordered" evidence="1">
    <location>
        <begin position="62"/>
        <end position="97"/>
    </location>
</feature>
<proteinExistence type="predicted"/>
<dbReference type="PANTHER" id="PTHR40763">
    <property type="entry name" value="MEMBRANE PROTEIN-RELATED"/>
    <property type="match status" value="1"/>
</dbReference>
<accession>A0A221W4S9</accession>
<feature type="compositionally biased region" description="Low complexity" evidence="1">
    <location>
        <begin position="71"/>
        <end position="86"/>
    </location>
</feature>
<dbReference type="Pfam" id="PF08044">
    <property type="entry name" value="DUF1707"/>
    <property type="match status" value="1"/>
</dbReference>
<gene>
    <name evidence="2" type="ORF">AHOG_15740</name>
</gene>
<evidence type="ECO:0000313" key="3">
    <source>
        <dbReference type="Proteomes" id="UP000204221"/>
    </source>
</evidence>
<dbReference type="InterPro" id="IPR012551">
    <property type="entry name" value="DUF1707_SHOCT-like"/>
</dbReference>
<evidence type="ECO:0000256" key="1">
    <source>
        <dbReference type="SAM" id="MobiDB-lite"/>
    </source>
</evidence>
<organism evidence="2 3">
    <name type="scientific">Actinoalloteichus hoggarensis</name>
    <dbReference type="NCBI Taxonomy" id="1470176"/>
    <lineage>
        <taxon>Bacteria</taxon>
        <taxon>Bacillati</taxon>
        <taxon>Actinomycetota</taxon>
        <taxon>Actinomycetes</taxon>
        <taxon>Pseudonocardiales</taxon>
        <taxon>Pseudonocardiaceae</taxon>
        <taxon>Actinoalloteichus</taxon>
    </lineage>
</organism>
<dbReference type="KEGG" id="ahg:AHOG_15740"/>
<dbReference type="EMBL" id="CP022521">
    <property type="protein sequence ID" value="ASO20774.1"/>
    <property type="molecule type" value="Genomic_DNA"/>
</dbReference>
<reference evidence="2 3" key="1">
    <citation type="submission" date="2017-07" db="EMBL/GenBank/DDBJ databases">
        <title>Complete genome sequence of Actinoalloteichus hoggarensis DSM 45943, type strain of Actinoalloteichus hoggarensis.</title>
        <authorList>
            <person name="Ruckert C."/>
            <person name="Nouioui I."/>
            <person name="Willmese J."/>
            <person name="van Wezel G."/>
            <person name="Klenk H.-P."/>
            <person name="Kalinowski J."/>
            <person name="Zotchev S.B."/>
        </authorList>
    </citation>
    <scope>NUCLEOTIDE SEQUENCE [LARGE SCALE GENOMIC DNA]</scope>
    <source>
        <strain evidence="2 3">DSM 45943</strain>
    </source>
</reference>
<name>A0A221W4S9_9PSEU</name>
<protein>
    <submittedName>
        <fullName evidence="2">Uncharacterized protein</fullName>
    </submittedName>
</protein>
<sequence length="220" mass="23605">MEDEQIEVRIGDRERRSVDARLRAALDDGVLTLTEYDERTAKCWAARTREDLRLLTRDLPEPAAQADDDGTPSAAPQPAARTTAPAKSDEDECDDEQPGLVSRMVSAVVTGVLVVAGGFLGWQVISSDDGAAVFGRQTVHVGEGQESVEVGALLGRVEIIVPEGVRARPSGTLFFGRTDCEQACAADAGAEEITVDVTGAFARVDVLTQQEYAQDDRDDD</sequence>
<dbReference type="RefSeq" id="WP_157736847.1">
    <property type="nucleotide sequence ID" value="NZ_CP022521.1"/>
</dbReference>
<dbReference type="OrthoDB" id="4772576at2"/>
<keyword evidence="3" id="KW-1185">Reference proteome</keyword>